<evidence type="ECO:0000259" key="3">
    <source>
        <dbReference type="Pfam" id="PF00823"/>
    </source>
</evidence>
<feature type="domain" description="PPE" evidence="3">
    <location>
        <begin position="32"/>
        <end position="129"/>
    </location>
</feature>
<dbReference type="AlphaFoldDB" id="I1D7Y1"/>
<dbReference type="EMBL" id="CM001484">
    <property type="protein sequence ID" value="EIF01056.1"/>
    <property type="molecule type" value="Genomic_DNA"/>
</dbReference>
<dbReference type="InterPro" id="IPR000030">
    <property type="entry name" value="PPE_dom"/>
</dbReference>
<dbReference type="eggNOG" id="COG5651">
    <property type="taxonomic scope" value="Bacteria"/>
</dbReference>
<keyword evidence="5" id="KW-1185">Reference proteome</keyword>
<name>I1D7Y1_9PSEU</name>
<feature type="compositionally biased region" description="Gly residues" evidence="2">
    <location>
        <begin position="309"/>
        <end position="318"/>
    </location>
</feature>
<dbReference type="OrthoDB" id="3695206at2"/>
<gene>
    <name evidence="4" type="ORF">SacglDRAFT_04225</name>
</gene>
<feature type="compositionally biased region" description="Gly residues" evidence="2">
    <location>
        <begin position="283"/>
        <end position="292"/>
    </location>
</feature>
<feature type="compositionally biased region" description="Gly residues" evidence="2">
    <location>
        <begin position="354"/>
        <end position="371"/>
    </location>
</feature>
<sequence>MNDVDIVAQAARIRDHRFTGYTNAMLADEIELMRSGQGVTGLSEAVAALRAVARALEETDDTLRAQLAKLGVEWESDGGREATSAVRGEADFSREAGEKVNASAERIFAQGEAFNRTVHSLPDPAVLRTPVPEPGIAEFAFSLLGFESDHVRRLHETLEAREQAVQALDAYARQSGENLLGAPELGPPDRLVAKVSQRVPESINAGGGPGDTTSPASTSAGPPAPGPTTSAPSSSAPAPSPVPTGAVTPSAVSTPVFEAPSYGKVTGSTNQAAPSSGGAAPSGQGGASGQGGTIPPATGNAVPPAAAGGAAGPVGKNGGVDSVRTRQGMGQPVSGSPGGRDSEVTSRSAKPTTSGGGTTGTTPHGSGGLGGKSVQSAPHAQLARGMGSGSVAATPSAAPDGNLGEVPPSVGEGLSVNDLGGGIAALGAGGVAGALSSTERTGRGVGRSAPGAKISPRPLAIGDLPEEEAKVQRSSERLNPGGATRRETFLEKAVPGADEEGEHVRRFGVEDDDLFTDERMVSPNVLGDDDSDGRL</sequence>
<dbReference type="SUPFAM" id="SSF140459">
    <property type="entry name" value="PE/PPE dimer-like"/>
    <property type="match status" value="1"/>
</dbReference>
<evidence type="ECO:0000256" key="2">
    <source>
        <dbReference type="SAM" id="MobiDB-lite"/>
    </source>
</evidence>
<comment type="similarity">
    <text evidence="1">Belongs to the mycobacterial PPE family.</text>
</comment>
<feature type="compositionally biased region" description="Low complexity" evidence="2">
    <location>
        <begin position="271"/>
        <end position="282"/>
    </location>
</feature>
<feature type="compositionally biased region" description="Basic and acidic residues" evidence="2">
    <location>
        <begin position="467"/>
        <end position="476"/>
    </location>
</feature>
<reference evidence="4 5" key="1">
    <citation type="submission" date="2011-09" db="EMBL/GenBank/DDBJ databases">
        <authorList>
            <consortium name="US DOE Joint Genome Institute (JGI-PGF)"/>
            <person name="Lucas S."/>
            <person name="Han J."/>
            <person name="Lapidus A."/>
            <person name="Cheng J.-F."/>
            <person name="Goodwin L."/>
            <person name="Pitluck S."/>
            <person name="Peters L."/>
            <person name="Land M.L."/>
            <person name="Hauser L."/>
            <person name="Brambilla E."/>
            <person name="Klenk H.-P."/>
            <person name="Woyke T.J."/>
        </authorList>
    </citation>
    <scope>NUCLEOTIDE SEQUENCE [LARGE SCALE GENOMIC DNA]</scope>
    <source>
        <strain evidence="4 5">K62</strain>
    </source>
</reference>
<feature type="compositionally biased region" description="Low complexity" evidence="2">
    <location>
        <begin position="211"/>
        <end position="250"/>
    </location>
</feature>
<feature type="region of interest" description="Disordered" evidence="2">
    <location>
        <begin position="433"/>
        <end position="535"/>
    </location>
</feature>
<reference evidence="5" key="2">
    <citation type="submission" date="2012-01" db="EMBL/GenBank/DDBJ databases">
        <title>Noncontiguous Finished sequence of chromosome of Saccharomonospora glauca K62.</title>
        <authorList>
            <consortium name="US DOE Joint Genome Institute"/>
            <person name="Lucas S."/>
            <person name="Han J."/>
            <person name="Lapidus A."/>
            <person name="Cheng J.-F."/>
            <person name="Goodwin L."/>
            <person name="Pitluck S."/>
            <person name="Peters L."/>
            <person name="Mikhailova N."/>
            <person name="Held B."/>
            <person name="Detter J.C."/>
            <person name="Han C."/>
            <person name="Tapia R."/>
            <person name="Land M."/>
            <person name="Hauser L."/>
            <person name="Kyrpides N."/>
            <person name="Ivanova N."/>
            <person name="Pagani I."/>
            <person name="Brambilla E.-M."/>
            <person name="Klenk H.-P."/>
            <person name="Woyke T."/>
        </authorList>
    </citation>
    <scope>NUCLEOTIDE SEQUENCE [LARGE SCALE GENOMIC DNA]</scope>
    <source>
        <strain evidence="5">K62</strain>
    </source>
</reference>
<evidence type="ECO:0000313" key="5">
    <source>
        <dbReference type="Proteomes" id="UP000005087"/>
    </source>
</evidence>
<dbReference type="Gene3D" id="1.20.1260.20">
    <property type="entry name" value="PPE superfamily"/>
    <property type="match status" value="1"/>
</dbReference>
<organism evidence="4 5">
    <name type="scientific">Saccharomonospora glauca K62</name>
    <dbReference type="NCBI Taxonomy" id="928724"/>
    <lineage>
        <taxon>Bacteria</taxon>
        <taxon>Bacillati</taxon>
        <taxon>Actinomycetota</taxon>
        <taxon>Actinomycetes</taxon>
        <taxon>Pseudonocardiales</taxon>
        <taxon>Pseudonocardiaceae</taxon>
        <taxon>Saccharomonospora</taxon>
    </lineage>
</organism>
<feature type="region of interest" description="Disordered" evidence="2">
    <location>
        <begin position="201"/>
        <end position="251"/>
    </location>
</feature>
<feature type="compositionally biased region" description="Low complexity" evidence="2">
    <location>
        <begin position="295"/>
        <end position="308"/>
    </location>
</feature>
<dbReference type="InterPro" id="IPR038332">
    <property type="entry name" value="PPE_sf"/>
</dbReference>
<proteinExistence type="inferred from homology"/>
<feature type="region of interest" description="Disordered" evidence="2">
    <location>
        <begin position="263"/>
        <end position="421"/>
    </location>
</feature>
<evidence type="ECO:0000256" key="1">
    <source>
        <dbReference type="ARBA" id="ARBA00010652"/>
    </source>
</evidence>
<accession>I1D7Y1</accession>
<dbReference type="Proteomes" id="UP000005087">
    <property type="component" value="Chromosome"/>
</dbReference>
<evidence type="ECO:0000313" key="4">
    <source>
        <dbReference type="EMBL" id="EIF01056.1"/>
    </source>
</evidence>
<dbReference type="HOGENOM" id="CLU_527515_0_0_11"/>
<dbReference type="RefSeq" id="WP_005466924.1">
    <property type="nucleotide sequence ID" value="NZ_CM001484.1"/>
</dbReference>
<dbReference type="Pfam" id="PF00823">
    <property type="entry name" value="PPE"/>
    <property type="match status" value="1"/>
</dbReference>
<dbReference type="STRING" id="928724.SacglDRAFT_04225"/>
<protein>
    <submittedName>
        <fullName evidence="4">PPE family protein</fullName>
    </submittedName>
</protein>